<dbReference type="GO" id="GO:0030170">
    <property type="term" value="F:pyridoxal phosphate binding"/>
    <property type="evidence" value="ECO:0007669"/>
    <property type="project" value="TreeGrafter"/>
</dbReference>
<name>X1EEV0_9ZZZZ</name>
<dbReference type="GO" id="GO:0008483">
    <property type="term" value="F:transaminase activity"/>
    <property type="evidence" value="ECO:0007669"/>
    <property type="project" value="TreeGrafter"/>
</dbReference>
<dbReference type="PANTHER" id="PTHR30244">
    <property type="entry name" value="TRANSAMINASE"/>
    <property type="match status" value="1"/>
</dbReference>
<dbReference type="PANTHER" id="PTHR30244:SF34">
    <property type="entry name" value="DTDP-4-AMINO-4,6-DIDEOXYGALACTOSE TRANSAMINASE"/>
    <property type="match status" value="1"/>
</dbReference>
<dbReference type="SUPFAM" id="SSF53383">
    <property type="entry name" value="PLP-dependent transferases"/>
    <property type="match status" value="1"/>
</dbReference>
<reference evidence="1" key="1">
    <citation type="journal article" date="2014" name="Front. Microbiol.">
        <title>High frequency of phylogenetically diverse reductive dehalogenase-homologous genes in deep subseafloor sedimentary metagenomes.</title>
        <authorList>
            <person name="Kawai M."/>
            <person name="Futagami T."/>
            <person name="Toyoda A."/>
            <person name="Takaki Y."/>
            <person name="Nishi S."/>
            <person name="Hori S."/>
            <person name="Arai W."/>
            <person name="Tsubouchi T."/>
            <person name="Morono Y."/>
            <person name="Uchiyama I."/>
            <person name="Ito T."/>
            <person name="Fujiyama A."/>
            <person name="Inagaki F."/>
            <person name="Takami H."/>
        </authorList>
    </citation>
    <scope>NUCLEOTIDE SEQUENCE</scope>
    <source>
        <strain evidence="1">Expedition CK06-06</strain>
    </source>
</reference>
<dbReference type="InterPro" id="IPR015424">
    <property type="entry name" value="PyrdxlP-dep_Trfase"/>
</dbReference>
<comment type="caution">
    <text evidence="1">The sequence shown here is derived from an EMBL/GenBank/DDBJ whole genome shotgun (WGS) entry which is preliminary data.</text>
</comment>
<dbReference type="InterPro" id="IPR015422">
    <property type="entry name" value="PyrdxlP-dep_Trfase_small"/>
</dbReference>
<dbReference type="AlphaFoldDB" id="X1EEV0"/>
<dbReference type="Pfam" id="PF01041">
    <property type="entry name" value="DegT_DnrJ_EryC1"/>
    <property type="match status" value="1"/>
</dbReference>
<feature type="non-terminal residue" evidence="1">
    <location>
        <position position="1"/>
    </location>
</feature>
<dbReference type="GO" id="GO:0000271">
    <property type="term" value="P:polysaccharide biosynthetic process"/>
    <property type="evidence" value="ECO:0007669"/>
    <property type="project" value="TreeGrafter"/>
</dbReference>
<evidence type="ECO:0000313" key="1">
    <source>
        <dbReference type="EMBL" id="GAH18870.1"/>
    </source>
</evidence>
<sequence>LNKLEYFTHIRKAIAKKYNESFEEIDEIITPFQLANTESSWHLYVVQLNLDKLNITRKEIFNELHHNNIGVQIHYIPVYYYPYYQQLGYKKGLCPNAEALYERIITIPLYPKMKDDDVKLVIDILKNIIEKHRGIP</sequence>
<gene>
    <name evidence="1" type="ORF">S03H2_04005</name>
</gene>
<accession>X1EEV0</accession>
<dbReference type="InterPro" id="IPR000653">
    <property type="entry name" value="DegT/StrS_aminotransferase"/>
</dbReference>
<evidence type="ECO:0008006" key="2">
    <source>
        <dbReference type="Google" id="ProtNLM"/>
    </source>
</evidence>
<dbReference type="EMBL" id="BARU01001545">
    <property type="protein sequence ID" value="GAH18870.1"/>
    <property type="molecule type" value="Genomic_DNA"/>
</dbReference>
<proteinExistence type="predicted"/>
<dbReference type="Gene3D" id="3.90.1150.10">
    <property type="entry name" value="Aspartate Aminotransferase, domain 1"/>
    <property type="match status" value="1"/>
</dbReference>
<protein>
    <recommendedName>
        <fullName evidence="2">UDP-4-amino-4, 6-dideoxy-N-acetyl-beta-L-altrosamine transaminase</fullName>
    </recommendedName>
</protein>
<organism evidence="1">
    <name type="scientific">marine sediment metagenome</name>
    <dbReference type="NCBI Taxonomy" id="412755"/>
    <lineage>
        <taxon>unclassified sequences</taxon>
        <taxon>metagenomes</taxon>
        <taxon>ecological metagenomes</taxon>
    </lineage>
</organism>